<dbReference type="GO" id="GO:0045259">
    <property type="term" value="C:proton-transporting ATP synthase complex"/>
    <property type="evidence" value="ECO:0007669"/>
    <property type="project" value="UniProtKB-KW"/>
</dbReference>
<reference evidence="17" key="1">
    <citation type="submission" date="2020-12" db="EMBL/GenBank/DDBJ databases">
        <title>Bacterial taxonomy.</title>
        <authorList>
            <person name="Pan X."/>
        </authorList>
    </citation>
    <scope>NUCLEOTIDE SEQUENCE</scope>
    <source>
        <strain evidence="17">B2012</strain>
    </source>
</reference>
<keyword evidence="4 15" id="KW-1003">Cell membrane</keyword>
<dbReference type="CDD" id="cd06503">
    <property type="entry name" value="ATP-synt_Fo_b"/>
    <property type="match status" value="1"/>
</dbReference>
<organism evidence="17 18">
    <name type="scientific">Acuticoccus mangrovi</name>
    <dbReference type="NCBI Taxonomy" id="2796142"/>
    <lineage>
        <taxon>Bacteria</taxon>
        <taxon>Pseudomonadati</taxon>
        <taxon>Pseudomonadota</taxon>
        <taxon>Alphaproteobacteria</taxon>
        <taxon>Hyphomicrobiales</taxon>
        <taxon>Amorphaceae</taxon>
        <taxon>Acuticoccus</taxon>
    </lineage>
</organism>
<keyword evidence="9 15" id="KW-0406">Ion transport</keyword>
<comment type="caution">
    <text evidence="17">The sequence shown here is derived from an EMBL/GenBank/DDBJ whole genome shotgun (WGS) entry which is preliminary data.</text>
</comment>
<dbReference type="PANTHER" id="PTHR33445">
    <property type="entry name" value="ATP SYNTHASE SUBUNIT B', CHLOROPLASTIC"/>
    <property type="match status" value="1"/>
</dbReference>
<dbReference type="InterPro" id="IPR002146">
    <property type="entry name" value="ATP_synth_b/b'su_bac/chlpt"/>
</dbReference>
<evidence type="ECO:0000256" key="8">
    <source>
        <dbReference type="ARBA" id="ARBA00022989"/>
    </source>
</evidence>
<proteinExistence type="inferred from homology"/>
<evidence type="ECO:0000313" key="18">
    <source>
        <dbReference type="Proteomes" id="UP000609531"/>
    </source>
</evidence>
<evidence type="ECO:0000256" key="4">
    <source>
        <dbReference type="ARBA" id="ARBA00022475"/>
    </source>
</evidence>
<name>A0A934MJ62_9HYPH</name>
<keyword evidence="6 15" id="KW-0812">Transmembrane</keyword>
<evidence type="ECO:0000256" key="11">
    <source>
        <dbReference type="ARBA" id="ARBA00023310"/>
    </source>
</evidence>
<dbReference type="Pfam" id="PF00430">
    <property type="entry name" value="ATP-synt_B"/>
    <property type="match status" value="1"/>
</dbReference>
<comment type="subunit">
    <text evidence="14 15">F-type ATPases have 2 components, F(1) - the catalytic core - and F(0) - the membrane proton channel. F(1) has five subunits: alpha(3), beta(3), gamma(1), delta(1), epsilon(1). F(0) has three main subunits: a(1), b(2) and c(10-14). The alpha and beta chains form an alternating ring which encloses part of the gamma chain. F(1) is attached to F(0) by a central stalk formed by the gamma and epsilon chains, while a peripheral stalk is formed by the delta and b chains.</text>
</comment>
<dbReference type="InterPro" id="IPR050059">
    <property type="entry name" value="ATP_synthase_B_chain"/>
</dbReference>
<keyword evidence="10 15" id="KW-0472">Membrane</keyword>
<gene>
    <name evidence="15" type="primary">atpF</name>
    <name evidence="17" type="ORF">JCR33_01125</name>
</gene>
<dbReference type="GO" id="GO:0046933">
    <property type="term" value="F:proton-transporting ATP synthase activity, rotational mechanism"/>
    <property type="evidence" value="ECO:0007669"/>
    <property type="project" value="UniProtKB-UniRule"/>
</dbReference>
<evidence type="ECO:0000256" key="6">
    <source>
        <dbReference type="ARBA" id="ARBA00022692"/>
    </source>
</evidence>
<dbReference type="Proteomes" id="UP000609531">
    <property type="component" value="Unassembled WGS sequence"/>
</dbReference>
<comment type="function">
    <text evidence="12 15">F(1)F(0) ATP synthase produces ATP from ADP in the presence of a proton or sodium gradient. F-type ATPases consist of two structural domains, F(1) containing the extramembraneous catalytic core and F(0) containing the membrane proton channel, linked together by a central stalk and a peripheral stalk. During catalysis, ATP synthesis in the catalytic domain of F(1) is coupled via a rotary mechanism of the central stalk subunits to proton translocation.</text>
</comment>
<evidence type="ECO:0000256" key="5">
    <source>
        <dbReference type="ARBA" id="ARBA00022547"/>
    </source>
</evidence>
<keyword evidence="5 15" id="KW-0138">CF(0)</keyword>
<evidence type="ECO:0000256" key="15">
    <source>
        <dbReference type="HAMAP-Rule" id="MF_01398"/>
    </source>
</evidence>
<evidence type="ECO:0000256" key="9">
    <source>
        <dbReference type="ARBA" id="ARBA00023065"/>
    </source>
</evidence>
<evidence type="ECO:0000256" key="13">
    <source>
        <dbReference type="ARBA" id="ARBA00025614"/>
    </source>
</evidence>
<dbReference type="GO" id="GO:0005886">
    <property type="term" value="C:plasma membrane"/>
    <property type="evidence" value="ECO:0007669"/>
    <property type="project" value="UniProtKB-SubCell"/>
</dbReference>
<evidence type="ECO:0000256" key="1">
    <source>
        <dbReference type="ARBA" id="ARBA00004377"/>
    </source>
</evidence>
<comment type="function">
    <text evidence="13">Component of the F(0) channel, it forms part of the peripheral stalk, linking F(1) to F(0). The b'-subunit is a diverged and duplicated form of b found in plants and photosynthetic bacteria.</text>
</comment>
<dbReference type="HAMAP" id="MF_01398">
    <property type="entry name" value="ATP_synth_b_bprime"/>
    <property type="match status" value="1"/>
</dbReference>
<evidence type="ECO:0000313" key="17">
    <source>
        <dbReference type="EMBL" id="MBJ3774269.1"/>
    </source>
</evidence>
<keyword evidence="11 15" id="KW-0066">ATP synthesis</keyword>
<evidence type="ECO:0000256" key="7">
    <source>
        <dbReference type="ARBA" id="ARBA00022781"/>
    </source>
</evidence>
<dbReference type="EMBL" id="JAEKJA010000001">
    <property type="protein sequence ID" value="MBJ3774269.1"/>
    <property type="molecule type" value="Genomic_DNA"/>
</dbReference>
<evidence type="ECO:0000256" key="12">
    <source>
        <dbReference type="ARBA" id="ARBA00025198"/>
    </source>
</evidence>
<keyword evidence="3 15" id="KW-0813">Transport</keyword>
<dbReference type="PANTHER" id="PTHR33445:SF1">
    <property type="entry name" value="ATP SYNTHASE SUBUNIT B"/>
    <property type="match status" value="1"/>
</dbReference>
<protein>
    <recommendedName>
        <fullName evidence="15">ATP synthase subunit b</fullName>
    </recommendedName>
    <alternativeName>
        <fullName evidence="15">ATP synthase F(0) sector subunit b</fullName>
    </alternativeName>
    <alternativeName>
        <fullName evidence="15">ATPase subunit I</fullName>
    </alternativeName>
    <alternativeName>
        <fullName evidence="15">F-type ATPase subunit b</fullName>
        <shortName evidence="15">F-ATPase subunit b</shortName>
    </alternativeName>
</protein>
<dbReference type="AlphaFoldDB" id="A0A934MJ62"/>
<dbReference type="NCBIfam" id="NF006612">
    <property type="entry name" value="PRK09174.1"/>
    <property type="match status" value="1"/>
</dbReference>
<keyword evidence="7 15" id="KW-0375">Hydrogen ion transport</keyword>
<evidence type="ECO:0000256" key="3">
    <source>
        <dbReference type="ARBA" id="ARBA00022448"/>
    </source>
</evidence>
<keyword evidence="18" id="KW-1185">Reference proteome</keyword>
<evidence type="ECO:0000256" key="2">
    <source>
        <dbReference type="ARBA" id="ARBA00005513"/>
    </source>
</evidence>
<evidence type="ECO:0000256" key="14">
    <source>
        <dbReference type="ARBA" id="ARBA00025830"/>
    </source>
</evidence>
<comment type="subcellular location">
    <subcellularLocation>
        <location evidence="1">Cell inner membrane</location>
        <topology evidence="1">Single-pass membrane protein</topology>
    </subcellularLocation>
    <subcellularLocation>
        <location evidence="15">Cell membrane</location>
        <topology evidence="15">Single-pass membrane protein</topology>
    </subcellularLocation>
</comment>
<keyword evidence="8 15" id="KW-1133">Transmembrane helix</keyword>
<evidence type="ECO:0000256" key="10">
    <source>
        <dbReference type="ARBA" id="ARBA00023136"/>
    </source>
</evidence>
<evidence type="ECO:0000256" key="16">
    <source>
        <dbReference type="RuleBase" id="RU003848"/>
    </source>
</evidence>
<dbReference type="GO" id="GO:0046961">
    <property type="term" value="F:proton-transporting ATPase activity, rotational mechanism"/>
    <property type="evidence" value="ECO:0007669"/>
    <property type="project" value="TreeGrafter"/>
</dbReference>
<feature type="transmembrane region" description="Helical" evidence="15">
    <location>
        <begin position="60"/>
        <end position="79"/>
    </location>
</feature>
<accession>A0A934MJ62</accession>
<sequence length="210" mass="22301">MSIVLAQATSDGGHATPAAGHNVEVPLPSQHAQVDVPLHGGSGSESLFPPFDVNAFPSHLFWLAIAFGILFFFVNRLVVPKVGGIIEDRRDRIASDLGEASRLARETDEVIAAYESELATARHNAYAIAQERREAIKAEQARQQAETEATLAARIAEAETEIAARRDAALADVTTIAVEATQEIVGLLSKAPASAKEAEAAVKKAEAKNV</sequence>
<comment type="similarity">
    <text evidence="2 15 16">Belongs to the ATPase B chain family.</text>
</comment>
<dbReference type="RefSeq" id="WP_198880160.1">
    <property type="nucleotide sequence ID" value="NZ_JAEKJA010000001.1"/>
</dbReference>